<protein>
    <submittedName>
        <fullName evidence="3">Helix-turn-helix transcriptional regulator</fullName>
    </submittedName>
</protein>
<name>A0A7Y4IKX1_MYXXA</name>
<gene>
    <name evidence="3" type="ORF">HNV28_23205</name>
</gene>
<accession>A0A7Y4IKX1</accession>
<dbReference type="EMBL" id="JABFNT010000078">
    <property type="protein sequence ID" value="NOJ81198.1"/>
    <property type="molecule type" value="Genomic_DNA"/>
</dbReference>
<organism evidence="3 4">
    <name type="scientific">Myxococcus xanthus</name>
    <dbReference type="NCBI Taxonomy" id="34"/>
    <lineage>
        <taxon>Bacteria</taxon>
        <taxon>Pseudomonadati</taxon>
        <taxon>Myxococcota</taxon>
        <taxon>Myxococcia</taxon>
        <taxon>Myxococcales</taxon>
        <taxon>Cystobacterineae</taxon>
        <taxon>Myxococcaceae</taxon>
        <taxon>Myxococcus</taxon>
    </lineage>
</organism>
<dbReference type="PROSITE" id="PS50943">
    <property type="entry name" value="HTH_CROC1"/>
    <property type="match status" value="1"/>
</dbReference>
<sequence length="119" mass="12832">MNEELAITIGTVAREARENLGMTRAEVAERVGLVEPAYGRLERGKVLPSVPVLHRLGLTLGISPEALLGTTPRGGGKKPPRSPALEAETPELRRLLALARKLDEEKLDALLHVATALTR</sequence>
<evidence type="ECO:0000313" key="3">
    <source>
        <dbReference type="EMBL" id="NOJ81198.1"/>
    </source>
</evidence>
<evidence type="ECO:0000256" key="1">
    <source>
        <dbReference type="SAM" id="MobiDB-lite"/>
    </source>
</evidence>
<feature type="region of interest" description="Disordered" evidence="1">
    <location>
        <begin position="66"/>
        <end position="89"/>
    </location>
</feature>
<dbReference type="RefSeq" id="WP_171443278.1">
    <property type="nucleotide sequence ID" value="NZ_JABFNS010000006.1"/>
</dbReference>
<comment type="caution">
    <text evidence="3">The sequence shown here is derived from an EMBL/GenBank/DDBJ whole genome shotgun (WGS) entry which is preliminary data.</text>
</comment>
<dbReference type="Pfam" id="PF13560">
    <property type="entry name" value="HTH_31"/>
    <property type="match status" value="1"/>
</dbReference>
<dbReference type="InterPro" id="IPR010982">
    <property type="entry name" value="Lambda_DNA-bd_dom_sf"/>
</dbReference>
<dbReference type="AlphaFoldDB" id="A0A7Y4IKX1"/>
<dbReference type="GO" id="GO:0003677">
    <property type="term" value="F:DNA binding"/>
    <property type="evidence" value="ECO:0007669"/>
    <property type="project" value="InterPro"/>
</dbReference>
<dbReference type="InterPro" id="IPR001387">
    <property type="entry name" value="Cro/C1-type_HTH"/>
</dbReference>
<proteinExistence type="predicted"/>
<dbReference type="CDD" id="cd00093">
    <property type="entry name" value="HTH_XRE"/>
    <property type="match status" value="1"/>
</dbReference>
<evidence type="ECO:0000313" key="4">
    <source>
        <dbReference type="Proteomes" id="UP000533080"/>
    </source>
</evidence>
<reference evidence="3 4" key="1">
    <citation type="submission" date="2020-05" db="EMBL/GenBank/DDBJ databases">
        <authorList>
            <person name="Whitworth D."/>
        </authorList>
    </citation>
    <scope>NUCLEOTIDE SEQUENCE [LARGE SCALE GENOMIC DNA]</scope>
    <source>
        <strain evidence="3 4">AM005</strain>
    </source>
</reference>
<evidence type="ECO:0000259" key="2">
    <source>
        <dbReference type="PROSITE" id="PS50943"/>
    </source>
</evidence>
<feature type="domain" description="HTH cro/C1-type" evidence="2">
    <location>
        <begin position="14"/>
        <end position="67"/>
    </location>
</feature>
<dbReference type="Gene3D" id="1.10.260.40">
    <property type="entry name" value="lambda repressor-like DNA-binding domains"/>
    <property type="match status" value="1"/>
</dbReference>
<dbReference type="SMART" id="SM00530">
    <property type="entry name" value="HTH_XRE"/>
    <property type="match status" value="1"/>
</dbReference>
<dbReference type="Proteomes" id="UP000533080">
    <property type="component" value="Unassembled WGS sequence"/>
</dbReference>
<dbReference type="SUPFAM" id="SSF47413">
    <property type="entry name" value="lambda repressor-like DNA-binding domains"/>
    <property type="match status" value="1"/>
</dbReference>